<dbReference type="Pfam" id="PF04542">
    <property type="entry name" value="Sigma70_r2"/>
    <property type="match status" value="1"/>
</dbReference>
<name>A0A5A9GJE7_AZOLI</name>
<feature type="domain" description="RNA polymerase sigma factor 70 region 4 type 2" evidence="7">
    <location>
        <begin position="147"/>
        <end position="199"/>
    </location>
</feature>
<feature type="region of interest" description="Disordered" evidence="5">
    <location>
        <begin position="1"/>
        <end position="27"/>
    </location>
</feature>
<proteinExistence type="inferred from homology"/>
<evidence type="ECO:0000259" key="6">
    <source>
        <dbReference type="Pfam" id="PF04542"/>
    </source>
</evidence>
<dbReference type="SUPFAM" id="SSF88659">
    <property type="entry name" value="Sigma3 and sigma4 domains of RNA polymerase sigma factors"/>
    <property type="match status" value="1"/>
</dbReference>
<feature type="region of interest" description="Disordered" evidence="5">
    <location>
        <begin position="116"/>
        <end position="138"/>
    </location>
</feature>
<feature type="domain" description="RNA polymerase sigma-70 region 2" evidence="6">
    <location>
        <begin position="50"/>
        <end position="118"/>
    </location>
</feature>
<dbReference type="GO" id="GO:0006352">
    <property type="term" value="P:DNA-templated transcription initiation"/>
    <property type="evidence" value="ECO:0007669"/>
    <property type="project" value="InterPro"/>
</dbReference>
<evidence type="ECO:0000259" key="7">
    <source>
        <dbReference type="Pfam" id="PF08281"/>
    </source>
</evidence>
<dbReference type="SUPFAM" id="SSF88946">
    <property type="entry name" value="Sigma2 domain of RNA polymerase sigma factors"/>
    <property type="match status" value="1"/>
</dbReference>
<dbReference type="Proteomes" id="UP000324927">
    <property type="component" value="Unassembled WGS sequence"/>
</dbReference>
<dbReference type="InterPro" id="IPR007627">
    <property type="entry name" value="RNA_pol_sigma70_r2"/>
</dbReference>
<dbReference type="InterPro" id="IPR013249">
    <property type="entry name" value="RNA_pol_sigma70_r4_t2"/>
</dbReference>
<dbReference type="InterPro" id="IPR036388">
    <property type="entry name" value="WH-like_DNA-bd_sf"/>
</dbReference>
<reference evidence="8 9" key="1">
    <citation type="submission" date="2019-08" db="EMBL/GenBank/DDBJ databases">
        <authorList>
            <person name="Grouzdev D."/>
            <person name="Tikhonova E."/>
            <person name="Kravchenko I."/>
        </authorList>
    </citation>
    <scope>NUCLEOTIDE SEQUENCE [LARGE SCALE GENOMIC DNA]</scope>
    <source>
        <strain evidence="8 9">59b</strain>
    </source>
</reference>
<dbReference type="AlphaFoldDB" id="A0A5A9GJE7"/>
<evidence type="ECO:0000256" key="1">
    <source>
        <dbReference type="ARBA" id="ARBA00010641"/>
    </source>
</evidence>
<evidence type="ECO:0000313" key="8">
    <source>
        <dbReference type="EMBL" id="KAA0594496.1"/>
    </source>
</evidence>
<dbReference type="OrthoDB" id="9784272at2"/>
<sequence>MPFSREPLVPGPSAKDGSHSPDFDRPDTDRFGTLVHAVARDRDRMAFAALFRHFAPKILQYCLKLGADRGTAEELVQDVMLTVWLKAGSFDPAQATVGTWVFTIARNRRIDHLRKEMRPAPDPDDPAMTPASHATPEESAQLVQSSRQLHDAIGSLAANQSEVLRRSYFLEQTHEEIAKDTAVPLGTVKTRLRLALQHLKSSLRDEA</sequence>
<evidence type="ECO:0000313" key="9">
    <source>
        <dbReference type="Proteomes" id="UP000324927"/>
    </source>
</evidence>
<dbReference type="InterPro" id="IPR013325">
    <property type="entry name" value="RNA_pol_sigma_r2"/>
</dbReference>
<dbReference type="Pfam" id="PF08281">
    <property type="entry name" value="Sigma70_r4_2"/>
    <property type="match status" value="1"/>
</dbReference>
<dbReference type="Gene3D" id="1.10.10.10">
    <property type="entry name" value="Winged helix-like DNA-binding domain superfamily/Winged helix DNA-binding domain"/>
    <property type="match status" value="1"/>
</dbReference>
<comment type="similarity">
    <text evidence="1">Belongs to the sigma-70 factor family. ECF subfamily.</text>
</comment>
<dbReference type="GO" id="GO:0003677">
    <property type="term" value="F:DNA binding"/>
    <property type="evidence" value="ECO:0007669"/>
    <property type="project" value="InterPro"/>
</dbReference>
<feature type="compositionally biased region" description="Basic and acidic residues" evidence="5">
    <location>
        <begin position="16"/>
        <end position="27"/>
    </location>
</feature>
<dbReference type="Gene3D" id="1.10.1740.10">
    <property type="match status" value="1"/>
</dbReference>
<gene>
    <name evidence="8" type="ORF">FZ942_20775</name>
</gene>
<dbReference type="NCBIfam" id="TIGR02937">
    <property type="entry name" value="sigma70-ECF"/>
    <property type="match status" value="1"/>
</dbReference>
<dbReference type="EMBL" id="VTTN01000008">
    <property type="protein sequence ID" value="KAA0594496.1"/>
    <property type="molecule type" value="Genomic_DNA"/>
</dbReference>
<evidence type="ECO:0000256" key="4">
    <source>
        <dbReference type="ARBA" id="ARBA00023163"/>
    </source>
</evidence>
<keyword evidence="9" id="KW-1185">Reference proteome</keyword>
<dbReference type="InterPro" id="IPR013324">
    <property type="entry name" value="RNA_pol_sigma_r3/r4-like"/>
</dbReference>
<dbReference type="PANTHER" id="PTHR43133:SF62">
    <property type="entry name" value="RNA POLYMERASE SIGMA FACTOR SIGZ"/>
    <property type="match status" value="1"/>
</dbReference>
<keyword evidence="4" id="KW-0804">Transcription</keyword>
<dbReference type="InterPro" id="IPR014284">
    <property type="entry name" value="RNA_pol_sigma-70_dom"/>
</dbReference>
<dbReference type="GO" id="GO:0016987">
    <property type="term" value="F:sigma factor activity"/>
    <property type="evidence" value="ECO:0007669"/>
    <property type="project" value="UniProtKB-KW"/>
</dbReference>
<evidence type="ECO:0000256" key="5">
    <source>
        <dbReference type="SAM" id="MobiDB-lite"/>
    </source>
</evidence>
<accession>A0A5A9GJE7</accession>
<keyword evidence="2" id="KW-0805">Transcription regulation</keyword>
<dbReference type="CDD" id="cd06171">
    <property type="entry name" value="Sigma70_r4"/>
    <property type="match status" value="1"/>
</dbReference>
<dbReference type="PANTHER" id="PTHR43133">
    <property type="entry name" value="RNA POLYMERASE ECF-TYPE SIGMA FACTO"/>
    <property type="match status" value="1"/>
</dbReference>
<evidence type="ECO:0000256" key="3">
    <source>
        <dbReference type="ARBA" id="ARBA00023082"/>
    </source>
</evidence>
<comment type="caution">
    <text evidence="8">The sequence shown here is derived from an EMBL/GenBank/DDBJ whole genome shotgun (WGS) entry which is preliminary data.</text>
</comment>
<protein>
    <submittedName>
        <fullName evidence="8">Sigma-70 family RNA polymerase sigma factor</fullName>
    </submittedName>
</protein>
<organism evidence="8 9">
    <name type="scientific">Azospirillum lipoferum</name>
    <dbReference type="NCBI Taxonomy" id="193"/>
    <lineage>
        <taxon>Bacteria</taxon>
        <taxon>Pseudomonadati</taxon>
        <taxon>Pseudomonadota</taxon>
        <taxon>Alphaproteobacteria</taxon>
        <taxon>Rhodospirillales</taxon>
        <taxon>Azospirillaceae</taxon>
        <taxon>Azospirillum</taxon>
    </lineage>
</organism>
<evidence type="ECO:0000256" key="2">
    <source>
        <dbReference type="ARBA" id="ARBA00023015"/>
    </source>
</evidence>
<keyword evidence="3" id="KW-0731">Sigma factor</keyword>
<dbReference type="InterPro" id="IPR039425">
    <property type="entry name" value="RNA_pol_sigma-70-like"/>
</dbReference>